<dbReference type="EMBL" id="JAPTYD010000078">
    <property type="protein sequence ID" value="MCZ0964228.1"/>
    <property type="molecule type" value="Genomic_DNA"/>
</dbReference>
<organism evidence="3 4">
    <name type="scientific">Paracoccus benzoatiresistens</name>
    <dbReference type="NCBI Taxonomy" id="2997341"/>
    <lineage>
        <taxon>Bacteria</taxon>
        <taxon>Pseudomonadati</taxon>
        <taxon>Pseudomonadota</taxon>
        <taxon>Alphaproteobacteria</taxon>
        <taxon>Rhodobacterales</taxon>
        <taxon>Paracoccaceae</taxon>
        <taxon>Paracoccus</taxon>
    </lineage>
</organism>
<proteinExistence type="predicted"/>
<evidence type="ECO:0000259" key="2">
    <source>
        <dbReference type="Pfam" id="PF13936"/>
    </source>
</evidence>
<sequence length="94" mass="10297">MLQAKVPKTKIAAMLGRDRSTITREIKRNWWHDKDVPQADGYWHVTAQAQAQGPGRLQAIASAQARASSGSACRSDPLPSGRLVSRTDCRPAQD</sequence>
<protein>
    <submittedName>
        <fullName evidence="3">Helix-turn-helix domain-containing protein</fullName>
    </submittedName>
</protein>
<evidence type="ECO:0000313" key="4">
    <source>
        <dbReference type="Proteomes" id="UP001149822"/>
    </source>
</evidence>
<dbReference type="Pfam" id="PF13936">
    <property type="entry name" value="HTH_38"/>
    <property type="match status" value="1"/>
</dbReference>
<keyword evidence="4" id="KW-1185">Reference proteome</keyword>
<dbReference type="InterPro" id="IPR025246">
    <property type="entry name" value="IS30-like_HTH"/>
</dbReference>
<feature type="region of interest" description="Disordered" evidence="1">
    <location>
        <begin position="68"/>
        <end position="94"/>
    </location>
</feature>
<accession>A0ABT4JAX5</accession>
<evidence type="ECO:0000313" key="3">
    <source>
        <dbReference type="EMBL" id="MCZ0964228.1"/>
    </source>
</evidence>
<gene>
    <name evidence="3" type="ORF">OU682_21885</name>
</gene>
<comment type="caution">
    <text evidence="3">The sequence shown here is derived from an EMBL/GenBank/DDBJ whole genome shotgun (WGS) entry which is preliminary data.</text>
</comment>
<feature type="domain" description="Transposase IS30-like HTH" evidence="2">
    <location>
        <begin position="4"/>
        <end position="29"/>
    </location>
</feature>
<evidence type="ECO:0000256" key="1">
    <source>
        <dbReference type="SAM" id="MobiDB-lite"/>
    </source>
</evidence>
<dbReference type="Proteomes" id="UP001149822">
    <property type="component" value="Unassembled WGS sequence"/>
</dbReference>
<feature type="compositionally biased region" description="Basic and acidic residues" evidence="1">
    <location>
        <begin position="85"/>
        <end position="94"/>
    </location>
</feature>
<name>A0ABT4JAX5_9RHOB</name>
<reference evidence="3" key="1">
    <citation type="submission" date="2022-12" db="EMBL/GenBank/DDBJ databases">
        <title>Paracoccus sp. EF6 isolated from a lake water.</title>
        <authorList>
            <person name="Liu H."/>
        </authorList>
    </citation>
    <scope>NUCLEOTIDE SEQUENCE</scope>
    <source>
        <strain evidence="3">EF6</strain>
    </source>
</reference>